<dbReference type="RefSeq" id="WP_261518423.1">
    <property type="nucleotide sequence ID" value="NZ_JAODNW010000001.1"/>
</dbReference>
<dbReference type="EMBL" id="JBHLXD010000015">
    <property type="protein sequence ID" value="MFC0208825.1"/>
    <property type="molecule type" value="Genomic_DNA"/>
</dbReference>
<dbReference type="Gene3D" id="1.10.530.10">
    <property type="match status" value="1"/>
</dbReference>
<evidence type="ECO:0000256" key="3">
    <source>
        <dbReference type="SAM" id="SignalP"/>
    </source>
</evidence>
<keyword evidence="6" id="KW-1185">Reference proteome</keyword>
<feature type="signal peptide" evidence="3">
    <location>
        <begin position="1"/>
        <end position="22"/>
    </location>
</feature>
<dbReference type="PROSITE" id="PS51257">
    <property type="entry name" value="PROKAR_LIPOPROTEIN"/>
    <property type="match status" value="1"/>
</dbReference>
<dbReference type="PANTHER" id="PTHR37423">
    <property type="entry name" value="SOLUBLE LYTIC MUREIN TRANSGLYCOSYLASE-RELATED"/>
    <property type="match status" value="1"/>
</dbReference>
<gene>
    <name evidence="5" type="ORF">ACFFJ2_10500</name>
</gene>
<dbReference type="Pfam" id="PF01464">
    <property type="entry name" value="SLT"/>
    <property type="match status" value="1"/>
</dbReference>
<sequence length="211" mass="22065">MSTKIFAAAAFAVVMSACGAEAANRVERGPSGDAETASAENASLAPLLKKIIRGGKSPAEDEEVDDIKTASIGAARGADAGKKKAAERPPFHDIVSRYASKYGVPEDLAHAVISVESNYRPNARGRAGEVGLMQIKPATARGLGYRGSVKALYEPETNIKYGMKYLAGAYELGGGDTCGTILRYNAGHGAKRMNPVSSAYCAKVKRILAGK</sequence>
<reference evidence="5 6" key="1">
    <citation type="submission" date="2024-09" db="EMBL/GenBank/DDBJ databases">
        <authorList>
            <person name="Sun Q."/>
            <person name="Mori K."/>
        </authorList>
    </citation>
    <scope>NUCLEOTIDE SEQUENCE [LARGE SCALE GENOMIC DNA]</scope>
    <source>
        <strain evidence="5 6">CCM 8543</strain>
    </source>
</reference>
<feature type="domain" description="Transglycosylase SLT" evidence="4">
    <location>
        <begin position="96"/>
        <end position="192"/>
    </location>
</feature>
<dbReference type="PANTHER" id="PTHR37423:SF2">
    <property type="entry name" value="MEMBRANE-BOUND LYTIC MUREIN TRANSGLYCOSYLASE C"/>
    <property type="match status" value="1"/>
</dbReference>
<keyword evidence="3" id="KW-0732">Signal</keyword>
<comment type="caution">
    <text evidence="5">The sequence shown here is derived from an EMBL/GenBank/DDBJ whole genome shotgun (WGS) entry which is preliminary data.</text>
</comment>
<proteinExistence type="inferred from homology"/>
<dbReference type="SUPFAM" id="SSF53955">
    <property type="entry name" value="Lysozyme-like"/>
    <property type="match status" value="1"/>
</dbReference>
<evidence type="ECO:0000256" key="1">
    <source>
        <dbReference type="ARBA" id="ARBA00007734"/>
    </source>
</evidence>
<protein>
    <submittedName>
        <fullName evidence="5">Lytic transglycosylase domain-containing protein</fullName>
    </submittedName>
</protein>
<dbReference type="Proteomes" id="UP001589755">
    <property type="component" value="Unassembled WGS sequence"/>
</dbReference>
<accession>A0ABV6D839</accession>
<comment type="similarity">
    <text evidence="2">Belongs to the virb1 family.</text>
</comment>
<feature type="chain" id="PRO_5046751509" evidence="3">
    <location>
        <begin position="23"/>
        <end position="211"/>
    </location>
</feature>
<evidence type="ECO:0000313" key="6">
    <source>
        <dbReference type="Proteomes" id="UP001589755"/>
    </source>
</evidence>
<dbReference type="InterPro" id="IPR008258">
    <property type="entry name" value="Transglycosylase_SLT_dom_1"/>
</dbReference>
<comment type="similarity">
    <text evidence="1">Belongs to the transglycosylase Slt family.</text>
</comment>
<evidence type="ECO:0000256" key="2">
    <source>
        <dbReference type="ARBA" id="ARBA00009387"/>
    </source>
</evidence>
<name>A0ABV6D839_9HYPH</name>
<evidence type="ECO:0000313" key="5">
    <source>
        <dbReference type="EMBL" id="MFC0208825.1"/>
    </source>
</evidence>
<evidence type="ECO:0000259" key="4">
    <source>
        <dbReference type="Pfam" id="PF01464"/>
    </source>
</evidence>
<dbReference type="InterPro" id="IPR023346">
    <property type="entry name" value="Lysozyme-like_dom_sf"/>
</dbReference>
<organism evidence="5 6">
    <name type="scientific">Chelativorans intermedius</name>
    <dbReference type="NCBI Taxonomy" id="515947"/>
    <lineage>
        <taxon>Bacteria</taxon>
        <taxon>Pseudomonadati</taxon>
        <taxon>Pseudomonadota</taxon>
        <taxon>Alphaproteobacteria</taxon>
        <taxon>Hyphomicrobiales</taxon>
        <taxon>Phyllobacteriaceae</taxon>
        <taxon>Chelativorans</taxon>
    </lineage>
</organism>